<protein>
    <submittedName>
        <fullName evidence="4">Toxin</fullName>
    </submittedName>
</protein>
<dbReference type="InterPro" id="IPR027417">
    <property type="entry name" value="P-loop_NTPase"/>
</dbReference>
<dbReference type="GO" id="GO:0005524">
    <property type="term" value="F:ATP binding"/>
    <property type="evidence" value="ECO:0007669"/>
    <property type="project" value="UniProtKB-KW"/>
</dbReference>
<proteinExistence type="predicted"/>
<name>A0A4P9URH7_METBY</name>
<organism evidence="4 5">
    <name type="scientific">Methylotuvimicrobium buryatense</name>
    <name type="common">Methylomicrobium buryatense</name>
    <dbReference type="NCBI Taxonomy" id="95641"/>
    <lineage>
        <taxon>Bacteria</taxon>
        <taxon>Pseudomonadati</taxon>
        <taxon>Pseudomonadota</taxon>
        <taxon>Gammaproteobacteria</taxon>
        <taxon>Methylococcales</taxon>
        <taxon>Methylococcaceae</taxon>
        <taxon>Methylotuvimicrobium</taxon>
    </lineage>
</organism>
<dbReference type="RefSeq" id="WP_017842048.1">
    <property type="nucleotide sequence ID" value="NZ_CP035467.1"/>
</dbReference>
<dbReference type="Pfam" id="PF06414">
    <property type="entry name" value="Zeta_toxin"/>
    <property type="match status" value="1"/>
</dbReference>
<keyword evidence="1" id="KW-0547">Nucleotide-binding</keyword>
<dbReference type="InterPro" id="IPR036597">
    <property type="entry name" value="Fido-like_dom_sf"/>
</dbReference>
<dbReference type="GO" id="GO:0016301">
    <property type="term" value="F:kinase activity"/>
    <property type="evidence" value="ECO:0007669"/>
    <property type="project" value="InterPro"/>
</dbReference>
<evidence type="ECO:0000256" key="2">
    <source>
        <dbReference type="ARBA" id="ARBA00022840"/>
    </source>
</evidence>
<gene>
    <name evidence="4" type="ORF">EQU24_19015</name>
</gene>
<evidence type="ECO:0000313" key="5">
    <source>
        <dbReference type="Proteomes" id="UP000305881"/>
    </source>
</evidence>
<dbReference type="OrthoDB" id="5556763at2"/>
<evidence type="ECO:0000259" key="3">
    <source>
        <dbReference type="Pfam" id="PF06414"/>
    </source>
</evidence>
<dbReference type="AlphaFoldDB" id="A0A4P9URH7"/>
<dbReference type="Gene3D" id="3.40.50.300">
    <property type="entry name" value="P-loop containing nucleotide triphosphate hydrolases"/>
    <property type="match status" value="1"/>
</dbReference>
<keyword evidence="2" id="KW-0067">ATP-binding</keyword>
<feature type="domain" description="Zeta toxin" evidence="3">
    <location>
        <begin position="395"/>
        <end position="560"/>
    </location>
</feature>
<dbReference type="Gene3D" id="1.10.3290.10">
    <property type="entry name" value="Fido-like domain"/>
    <property type="match status" value="1"/>
</dbReference>
<dbReference type="EMBL" id="CP035467">
    <property type="protein sequence ID" value="QCW84094.1"/>
    <property type="molecule type" value="Genomic_DNA"/>
</dbReference>
<dbReference type="Proteomes" id="UP000305881">
    <property type="component" value="Chromosome"/>
</dbReference>
<evidence type="ECO:0000313" key="4">
    <source>
        <dbReference type="EMBL" id="QCW84094.1"/>
    </source>
</evidence>
<dbReference type="KEGG" id="mbur:EQU24_19015"/>
<reference evidence="5" key="1">
    <citation type="journal article" date="2019" name="J. Bacteriol.">
        <title>A Mutagenic Screen Identifies a TonB-Dependent Receptor Required for the Lanthanide Metal Switch in the Type I Methanotroph 'Methylotuvimicrobium buryatense' 5GB1C.</title>
        <authorList>
            <person name="Groom J.D."/>
            <person name="Ford S.M."/>
            <person name="Pesesky M.W."/>
            <person name="Lidstrom M.E."/>
        </authorList>
    </citation>
    <scope>NUCLEOTIDE SEQUENCE [LARGE SCALE GENOMIC DNA]</scope>
    <source>
        <strain evidence="5">5GB1C</strain>
    </source>
</reference>
<dbReference type="InterPro" id="IPR010488">
    <property type="entry name" value="Zeta_toxin_domain"/>
</dbReference>
<sequence>MNDTKVRLSGYHRLKKLRTALATARGTVLLTDLKREAEGTISHDQTKRVTYLTNLFSRIHRELFQDWKDQATIRHRPGTMTDADKRLKFRKTIGRLVLDEEANRDTAIFDNNGFVINADNIDERLADFYLKMRIVRPFDYGNRITLDFFMTILGRLPAFKAVYEHGIDFRRIDQSDAIALHDTSSDIEALTRAFRHALDPLRNQPLINQANGYGIWPENKTFVSGIPFLSYVTDNGIQCLVSVNGGLVPLDSIQEELFTAGKHIADYPLCSPDNIVGYLPGTEPLRTTEKTEIDGITVGKQGEAPLFCLDVNMLTGLRSPSHAELLELVKQCAGNQASIFNLAGNETLKLQLLVAANGDERLQRSVEIAYVRLAKIVRILKHAEDDIFFGKTPVAEPRLFMSMGGAGSGKSVVEEIATNHCGDNFVIASLDEFRKQSDLYKVLTAANHHSDDYVYVEPFANRLRDAVAHRAKLERINILYDGTGIPYSPRYSGIIDEFKQAGFYTQITAVDAFIVKPGNREHELIRSTVIDSVKQRFNKTGRALPWVITVYKHIRSPESFLDALEDPALDKISLFANDSEPGMHYLIAESFNLPDREVKLLKTHQLSGSLAKSLISLSKTNDDSLLKNLARNDKTTLRRMIDRNPEYNEQNVAYLIHNRLHDHRVLVIYNCRRMIDFIDKRQLNPNASGEQGLLHKPEALAFHVDPPSRTPWLISLQDST</sequence>
<evidence type="ECO:0000256" key="1">
    <source>
        <dbReference type="ARBA" id="ARBA00022741"/>
    </source>
</evidence>
<accession>A0A4P9URH7</accession>
<keyword evidence="5" id="KW-1185">Reference proteome</keyword>